<organism evidence="4 5">
    <name type="scientific">Nocardioides islandensis</name>
    <dbReference type="NCBI Taxonomy" id="433663"/>
    <lineage>
        <taxon>Bacteria</taxon>
        <taxon>Bacillati</taxon>
        <taxon>Actinomycetota</taxon>
        <taxon>Actinomycetes</taxon>
        <taxon>Propionibacteriales</taxon>
        <taxon>Nocardioidaceae</taxon>
        <taxon>Nocardioides</taxon>
    </lineage>
</organism>
<dbReference type="PRINTS" id="PR00313">
    <property type="entry name" value="CABNDNGRPT"/>
</dbReference>
<dbReference type="GO" id="GO:0005576">
    <property type="term" value="C:extracellular region"/>
    <property type="evidence" value="ECO:0007669"/>
    <property type="project" value="UniProtKB-SubCell"/>
</dbReference>
<feature type="compositionally biased region" description="Basic and acidic residues" evidence="3">
    <location>
        <begin position="592"/>
        <end position="606"/>
    </location>
</feature>
<keyword evidence="5" id="KW-1185">Reference proteome</keyword>
<dbReference type="PROSITE" id="PS00330">
    <property type="entry name" value="HEMOLYSIN_CALCIUM"/>
    <property type="match status" value="5"/>
</dbReference>
<dbReference type="PANTHER" id="PTHR38340">
    <property type="entry name" value="S-LAYER PROTEIN"/>
    <property type="match status" value="1"/>
</dbReference>
<evidence type="ECO:0000313" key="5">
    <source>
        <dbReference type="Proteomes" id="UP000640489"/>
    </source>
</evidence>
<feature type="region of interest" description="Disordered" evidence="3">
    <location>
        <begin position="515"/>
        <end position="606"/>
    </location>
</feature>
<evidence type="ECO:0000256" key="2">
    <source>
        <dbReference type="ARBA" id="ARBA00022525"/>
    </source>
</evidence>
<feature type="compositionally biased region" description="Acidic residues" evidence="3">
    <location>
        <begin position="520"/>
        <end position="539"/>
    </location>
</feature>
<dbReference type="InterPro" id="IPR001343">
    <property type="entry name" value="Hemolysn_Ca-bd"/>
</dbReference>
<gene>
    <name evidence="4" type="ORF">ISU07_18150</name>
</gene>
<accession>A0A930YJI9</accession>
<evidence type="ECO:0000256" key="3">
    <source>
        <dbReference type="SAM" id="MobiDB-lite"/>
    </source>
</evidence>
<dbReference type="Gene3D" id="2.150.10.10">
    <property type="entry name" value="Serralysin-like metalloprotease, C-terminal"/>
    <property type="match status" value="3"/>
</dbReference>
<comment type="subcellular location">
    <subcellularLocation>
        <location evidence="1">Secreted</location>
    </subcellularLocation>
</comment>
<dbReference type="SUPFAM" id="SSF51120">
    <property type="entry name" value="beta-Roll"/>
    <property type="match status" value="2"/>
</dbReference>
<sequence length="621" mass="61203">MHTALAGAIPARTALRLSAVTGLMALSLVGVDEEARARPAAAKAVAPTVMSSHATVEACANDATIVGAPGCDEKSETGWTSFSAGGSSTEGAVHAAGSLAVSTQTTSVGLEITAKGSSGISSGVSLSSASSVSEFGMDFAVGALPVNVAVTGTIDVSGAPCTDSAAHARVTPGDGSPIEVTCPGPGQSIDFHFTAGAGTTITFEGAASAGLINESESASASFDLQMLIGDCTHIGTAGPDVLVGTPGNDVMCGLGGDDTLRGLGGDDRLVGGDGRDVLFGGENDDTLEPGGTAGELSFGGPGNDTITGGTWQLGGSGTDIMIGNDLAQAAYGCGGDDQLTGAGGDDGLTGDRPAVSDADILAALGVTGQPAEVDCSTSTQADGSDTLLGQADDDSLNGGAGNDLLAGGTGLDTLTAGEGVEDLLLGGPDHDVLNGGRFMLGGSGPDTMEGSDTRNAMYGCGGKDTMNGNGFSDLIIGGSTGIPDAQFLQIHGIAGLAFSEVDCSLAGEKDVKDVIKGGQGDDEVEAGPGNDDVDGQSGDDDIKGEDGDDHLRGGTGRDKLRGGENNDNLAGNKAFDIMDGQGGRDTLLANDGVKDKVRGGPGKDRAKVDNVDEVTKVETLI</sequence>
<evidence type="ECO:0000256" key="1">
    <source>
        <dbReference type="ARBA" id="ARBA00004613"/>
    </source>
</evidence>
<dbReference type="EMBL" id="JADKPN010000012">
    <property type="protein sequence ID" value="MBF4765059.1"/>
    <property type="molecule type" value="Genomic_DNA"/>
</dbReference>
<dbReference type="InterPro" id="IPR018511">
    <property type="entry name" value="Hemolysin-typ_Ca-bd_CS"/>
</dbReference>
<proteinExistence type="predicted"/>
<dbReference type="InterPro" id="IPR011049">
    <property type="entry name" value="Serralysin-like_metalloprot_C"/>
</dbReference>
<feature type="compositionally biased region" description="Basic and acidic residues" evidence="3">
    <location>
        <begin position="540"/>
        <end position="564"/>
    </location>
</feature>
<reference evidence="4" key="1">
    <citation type="submission" date="2020-11" db="EMBL/GenBank/DDBJ databases">
        <title>Nocardioides sp. nov., isolated from Soil of Cynanchum wilfordii Hemsley rhizosphere.</title>
        <authorList>
            <person name="Lee J.-S."/>
            <person name="Suh M.K."/>
            <person name="Kim J.-S."/>
        </authorList>
    </citation>
    <scope>NUCLEOTIDE SEQUENCE</scope>
    <source>
        <strain evidence="4">KCTC 19275</strain>
    </source>
</reference>
<dbReference type="InterPro" id="IPR050557">
    <property type="entry name" value="RTX_toxin/Mannuronan_C5-epim"/>
</dbReference>
<comment type="caution">
    <text evidence="4">The sequence shown here is derived from an EMBL/GenBank/DDBJ whole genome shotgun (WGS) entry which is preliminary data.</text>
</comment>
<dbReference type="PANTHER" id="PTHR38340:SF1">
    <property type="entry name" value="S-LAYER PROTEIN"/>
    <property type="match status" value="1"/>
</dbReference>
<protein>
    <submittedName>
        <fullName evidence="4">Calcium-binding protein</fullName>
    </submittedName>
</protein>
<dbReference type="AlphaFoldDB" id="A0A930YJI9"/>
<keyword evidence="2" id="KW-0964">Secreted</keyword>
<dbReference type="RefSeq" id="WP_194708234.1">
    <property type="nucleotide sequence ID" value="NZ_JADKPN010000012.1"/>
</dbReference>
<name>A0A930YJI9_9ACTN</name>
<dbReference type="Proteomes" id="UP000640489">
    <property type="component" value="Unassembled WGS sequence"/>
</dbReference>
<evidence type="ECO:0000313" key="4">
    <source>
        <dbReference type="EMBL" id="MBF4765059.1"/>
    </source>
</evidence>
<dbReference type="GO" id="GO:0005509">
    <property type="term" value="F:calcium ion binding"/>
    <property type="evidence" value="ECO:0007669"/>
    <property type="project" value="InterPro"/>
</dbReference>
<dbReference type="Pfam" id="PF00353">
    <property type="entry name" value="HemolysinCabind"/>
    <property type="match status" value="6"/>
</dbReference>